<reference evidence="2" key="1">
    <citation type="submission" date="2015-01" db="EMBL/GenBank/DDBJ databases">
        <title>Comparative genome analysis of Bacillus coagulans HM-08, Clostridium butyricum HM-68, Bacillus subtilis HM-66 and Bacillus paralicheniformis BL-09.</title>
        <authorList>
            <person name="Zhang H."/>
        </authorList>
    </citation>
    <scope>NUCLEOTIDE SEQUENCE [LARGE SCALE GENOMIC DNA]</scope>
    <source>
        <strain evidence="2">HM-08</strain>
    </source>
</reference>
<sequence>MMIPFCNRQQSSNVSFILYKAYFKKAGNIPAFYNMVTFLPSRV</sequence>
<organism evidence="1 2">
    <name type="scientific">Heyndrickxia coagulans</name>
    <name type="common">Weizmannia coagulans</name>
    <dbReference type="NCBI Taxonomy" id="1398"/>
    <lineage>
        <taxon>Bacteria</taxon>
        <taxon>Bacillati</taxon>
        <taxon>Bacillota</taxon>
        <taxon>Bacilli</taxon>
        <taxon>Bacillales</taxon>
        <taxon>Bacillaceae</taxon>
        <taxon>Heyndrickxia</taxon>
    </lineage>
</organism>
<evidence type="ECO:0000313" key="1">
    <source>
        <dbReference type="EMBL" id="AJO21198.1"/>
    </source>
</evidence>
<keyword evidence="2" id="KW-1185">Reference proteome</keyword>
<protein>
    <submittedName>
        <fullName evidence="1">Uncharacterized protein</fullName>
    </submittedName>
</protein>
<dbReference type="AlphaFoldDB" id="A0AAN0T2M4"/>
<name>A0AAN0T2M4_HEYCO</name>
<accession>A0AAN0T2M4</accession>
<dbReference type="Proteomes" id="UP000032024">
    <property type="component" value="Chromosome"/>
</dbReference>
<evidence type="ECO:0000313" key="2">
    <source>
        <dbReference type="Proteomes" id="UP000032024"/>
    </source>
</evidence>
<dbReference type="EMBL" id="CP010525">
    <property type="protein sequence ID" value="AJO21198.1"/>
    <property type="molecule type" value="Genomic_DNA"/>
</dbReference>
<gene>
    <name evidence="1" type="ORF">SB48_HM08orf00622</name>
</gene>
<proteinExistence type="predicted"/>